<evidence type="ECO:0000256" key="1">
    <source>
        <dbReference type="SAM" id="MobiDB-lite"/>
    </source>
</evidence>
<dbReference type="EMBL" id="JAETWB010000099">
    <property type="protein sequence ID" value="MBL6082684.1"/>
    <property type="molecule type" value="Genomic_DNA"/>
</dbReference>
<evidence type="ECO:0000313" key="3">
    <source>
        <dbReference type="Proteomes" id="UP000660885"/>
    </source>
</evidence>
<evidence type="ECO:0008006" key="4">
    <source>
        <dbReference type="Google" id="ProtNLM"/>
    </source>
</evidence>
<organism evidence="2 3">
    <name type="scientific">Belnapia arida</name>
    <dbReference type="NCBI Taxonomy" id="2804533"/>
    <lineage>
        <taxon>Bacteria</taxon>
        <taxon>Pseudomonadati</taxon>
        <taxon>Pseudomonadota</taxon>
        <taxon>Alphaproteobacteria</taxon>
        <taxon>Acetobacterales</taxon>
        <taxon>Roseomonadaceae</taxon>
        <taxon>Belnapia</taxon>
    </lineage>
</organism>
<gene>
    <name evidence="2" type="ORF">JMJ56_32490</name>
</gene>
<keyword evidence="3" id="KW-1185">Reference proteome</keyword>
<comment type="caution">
    <text evidence="2">The sequence shown here is derived from an EMBL/GenBank/DDBJ whole genome shotgun (WGS) entry which is preliminary data.</text>
</comment>
<reference evidence="2 3" key="1">
    <citation type="submission" date="2021-01" db="EMBL/GenBank/DDBJ databases">
        <title>Belnapia mucosa sp. nov. and Belnapia arida sp. nov., isolated from the Tabernas Desert (Almeria, Spain).</title>
        <authorList>
            <person name="Molina-Menor E."/>
            <person name="Vidal-Verdu A."/>
            <person name="Calonge A."/>
            <person name="Satari L."/>
            <person name="Pereto J."/>
            <person name="Porcar M."/>
        </authorList>
    </citation>
    <scope>NUCLEOTIDE SEQUENCE [LARGE SCALE GENOMIC DNA]</scope>
    <source>
        <strain evidence="2 3">T18</strain>
    </source>
</reference>
<accession>A0ABS1UDA6</accession>
<protein>
    <recommendedName>
        <fullName evidence="4">XRE family transcriptional regulator</fullName>
    </recommendedName>
</protein>
<name>A0ABS1UDA6_9PROT</name>
<evidence type="ECO:0000313" key="2">
    <source>
        <dbReference type="EMBL" id="MBL6082684.1"/>
    </source>
</evidence>
<sequence>MSRLASTAAATDIHDMSLPPDQMPPAKPKISPEERRRRTADRLTMIRLKMAIGRELDERGITKPAEIGAALGMPPAEATKLLTRHQWREGDVAQLEAAAARLGVQVQEPASSALVG</sequence>
<feature type="region of interest" description="Disordered" evidence="1">
    <location>
        <begin position="1"/>
        <end position="38"/>
    </location>
</feature>
<proteinExistence type="predicted"/>
<dbReference type="RefSeq" id="WP_202836016.1">
    <property type="nucleotide sequence ID" value="NZ_JAETWB010000099.1"/>
</dbReference>
<dbReference type="Proteomes" id="UP000660885">
    <property type="component" value="Unassembled WGS sequence"/>
</dbReference>